<comment type="similarity">
    <text evidence="1 2">Belongs to the peroxin-16 family.</text>
</comment>
<feature type="compositionally biased region" description="Polar residues" evidence="3">
    <location>
        <begin position="144"/>
        <end position="153"/>
    </location>
</feature>
<name>U5DDB5_AMBTC</name>
<comment type="subcellular location">
    <subcellularLocation>
        <location evidence="2">Peroxisome membrane</location>
    </subcellularLocation>
</comment>
<keyword evidence="2" id="KW-0576">Peroxisome</keyword>
<dbReference type="GO" id="GO:0007031">
    <property type="term" value="P:peroxisome organization"/>
    <property type="evidence" value="ECO:0007669"/>
    <property type="project" value="UniProtKB-KW"/>
</dbReference>
<accession>U5DDB5</accession>
<evidence type="ECO:0000256" key="2">
    <source>
        <dbReference type="RuleBase" id="RU365003"/>
    </source>
</evidence>
<dbReference type="InterPro" id="IPR013919">
    <property type="entry name" value="Pex16"/>
</dbReference>
<dbReference type="OMA" id="QEPTFPW"/>
<dbReference type="PANTHER" id="PTHR13299">
    <property type="entry name" value="PEROXISOMAL MEMBRANE PROTEIN PEX16"/>
    <property type="match status" value="1"/>
</dbReference>
<dbReference type="GO" id="GO:0006633">
    <property type="term" value="P:fatty acid biosynthetic process"/>
    <property type="evidence" value="ECO:0007669"/>
    <property type="project" value="EnsemblPlants"/>
</dbReference>
<dbReference type="AlphaFoldDB" id="U5DDB5"/>
<evidence type="ECO:0000313" key="5">
    <source>
        <dbReference type="Proteomes" id="UP000017836"/>
    </source>
</evidence>
<dbReference type="EMBL" id="KI392069">
    <property type="protein sequence ID" value="ERN19422.1"/>
    <property type="molecule type" value="Genomic_DNA"/>
</dbReference>
<feature type="region of interest" description="Disordered" evidence="3">
    <location>
        <begin position="138"/>
        <end position="168"/>
    </location>
</feature>
<dbReference type="eggNOG" id="KOG4546">
    <property type="taxonomic scope" value="Eukaryota"/>
</dbReference>
<organism evidence="4 5">
    <name type="scientific">Amborella trichopoda</name>
    <dbReference type="NCBI Taxonomy" id="13333"/>
    <lineage>
        <taxon>Eukaryota</taxon>
        <taxon>Viridiplantae</taxon>
        <taxon>Streptophyta</taxon>
        <taxon>Embryophyta</taxon>
        <taxon>Tracheophyta</taxon>
        <taxon>Spermatophyta</taxon>
        <taxon>Magnoliopsida</taxon>
        <taxon>Amborellales</taxon>
        <taxon>Amborellaceae</taxon>
        <taxon>Amborella</taxon>
    </lineage>
</organism>
<evidence type="ECO:0000313" key="4">
    <source>
        <dbReference type="EMBL" id="ERN19422.1"/>
    </source>
</evidence>
<evidence type="ECO:0000256" key="1">
    <source>
        <dbReference type="ARBA" id="ARBA00009505"/>
    </source>
</evidence>
<sequence>MEAYKQWVRKNREYVHSLESLANGLTWFLPERFSASEIAPEAVTAIVGVITAINEHIIETSGAQMRMGPQEPTFPWSLCISTVKDLETLVEVVAQQYYGDDKKWNFIAVTEASKVLLRLILLQQSGYKMLFHGGMSPNVEDPHNSGSQANNGSGHPRTGNVPNYSVLQTARPGGYHGPGYPQGFYSYNPRNVENRALFALNKFGENAMTTSNQSWLNRPHHLSDTTTKPPVSCTMEAQNRIYIILPSLHLNQLKNQTC</sequence>
<dbReference type="Proteomes" id="UP000017836">
    <property type="component" value="Unassembled WGS sequence"/>
</dbReference>
<dbReference type="GO" id="GO:0005789">
    <property type="term" value="C:endoplasmic reticulum membrane"/>
    <property type="evidence" value="ECO:0007669"/>
    <property type="project" value="EnsemblPlants"/>
</dbReference>
<dbReference type="PANTHER" id="PTHR13299:SF0">
    <property type="entry name" value="PEROXISOMAL MEMBRANE PROTEIN PEX16"/>
    <property type="match status" value="1"/>
</dbReference>
<dbReference type="Gramene" id="ERN19422">
    <property type="protein sequence ID" value="ERN19422"/>
    <property type="gene ID" value="AMTR_s00069p00169360"/>
</dbReference>
<dbReference type="STRING" id="13333.U5DDB5"/>
<keyword evidence="5" id="KW-1185">Reference proteome</keyword>
<dbReference type="GO" id="GO:0005778">
    <property type="term" value="C:peroxisomal membrane"/>
    <property type="evidence" value="ECO:0007669"/>
    <property type="project" value="UniProtKB-SubCell"/>
</dbReference>
<proteinExistence type="inferred from homology"/>
<protein>
    <recommendedName>
        <fullName evidence="2">Peroxisomal membrane protein PEX16</fullName>
    </recommendedName>
</protein>
<reference evidence="5" key="1">
    <citation type="journal article" date="2013" name="Science">
        <title>The Amborella genome and the evolution of flowering plants.</title>
        <authorList>
            <consortium name="Amborella Genome Project"/>
        </authorList>
    </citation>
    <scope>NUCLEOTIDE SEQUENCE [LARGE SCALE GENOMIC DNA]</scope>
</reference>
<dbReference type="Pfam" id="PF08610">
    <property type="entry name" value="Pex16"/>
    <property type="match status" value="1"/>
</dbReference>
<dbReference type="HOGENOM" id="CLU_036533_0_0_1"/>
<keyword evidence="2" id="KW-0962">Peroxisome biogenesis</keyword>
<gene>
    <name evidence="4" type="ORF">AMTR_s00069p00169360</name>
</gene>
<evidence type="ECO:0000256" key="3">
    <source>
        <dbReference type="SAM" id="MobiDB-lite"/>
    </source>
</evidence>